<sequence>MCSFIMKPATSAIVIVGVVAMVAMVVLLSGQVQVAEAANCDVNVLLDACGEQLKEGGMPTTKCCGILEEQETCICKYPERQGWPGIIKISGFCHHPFPPCA</sequence>
<protein>
    <submittedName>
        <fullName evidence="1">Uncharacterized protein</fullName>
    </submittedName>
</protein>
<accession>A0ACB9FNQ9</accession>
<gene>
    <name evidence="1" type="ORF">L6452_03642</name>
</gene>
<dbReference type="EMBL" id="CM042047">
    <property type="protein sequence ID" value="KAI3772456.1"/>
    <property type="molecule type" value="Genomic_DNA"/>
</dbReference>
<name>A0ACB9FNQ9_ARCLA</name>
<evidence type="ECO:0000313" key="1">
    <source>
        <dbReference type="EMBL" id="KAI3772456.1"/>
    </source>
</evidence>
<evidence type="ECO:0000313" key="2">
    <source>
        <dbReference type="Proteomes" id="UP001055879"/>
    </source>
</evidence>
<dbReference type="Proteomes" id="UP001055879">
    <property type="component" value="Linkage Group LG01"/>
</dbReference>
<reference evidence="2" key="1">
    <citation type="journal article" date="2022" name="Mol. Ecol. Resour.">
        <title>The genomes of chicory, endive, great burdock and yacon provide insights into Asteraceae palaeo-polyploidization history and plant inulin production.</title>
        <authorList>
            <person name="Fan W."/>
            <person name="Wang S."/>
            <person name="Wang H."/>
            <person name="Wang A."/>
            <person name="Jiang F."/>
            <person name="Liu H."/>
            <person name="Zhao H."/>
            <person name="Xu D."/>
            <person name="Zhang Y."/>
        </authorList>
    </citation>
    <scope>NUCLEOTIDE SEQUENCE [LARGE SCALE GENOMIC DNA]</scope>
    <source>
        <strain evidence="2">cv. Niubang</strain>
    </source>
</reference>
<organism evidence="1 2">
    <name type="scientific">Arctium lappa</name>
    <name type="common">Greater burdock</name>
    <name type="synonym">Lappa major</name>
    <dbReference type="NCBI Taxonomy" id="4217"/>
    <lineage>
        <taxon>Eukaryota</taxon>
        <taxon>Viridiplantae</taxon>
        <taxon>Streptophyta</taxon>
        <taxon>Embryophyta</taxon>
        <taxon>Tracheophyta</taxon>
        <taxon>Spermatophyta</taxon>
        <taxon>Magnoliopsida</taxon>
        <taxon>eudicotyledons</taxon>
        <taxon>Gunneridae</taxon>
        <taxon>Pentapetalae</taxon>
        <taxon>asterids</taxon>
        <taxon>campanulids</taxon>
        <taxon>Asterales</taxon>
        <taxon>Asteraceae</taxon>
        <taxon>Carduoideae</taxon>
        <taxon>Cardueae</taxon>
        <taxon>Arctiinae</taxon>
        <taxon>Arctium</taxon>
    </lineage>
</organism>
<comment type="caution">
    <text evidence="1">The sequence shown here is derived from an EMBL/GenBank/DDBJ whole genome shotgun (WGS) entry which is preliminary data.</text>
</comment>
<reference evidence="1 2" key="2">
    <citation type="journal article" date="2022" name="Mol. Ecol. Resour.">
        <title>The genomes of chicory, endive, great burdock and yacon provide insights into Asteraceae paleo-polyploidization history and plant inulin production.</title>
        <authorList>
            <person name="Fan W."/>
            <person name="Wang S."/>
            <person name="Wang H."/>
            <person name="Wang A."/>
            <person name="Jiang F."/>
            <person name="Liu H."/>
            <person name="Zhao H."/>
            <person name="Xu D."/>
            <person name="Zhang Y."/>
        </authorList>
    </citation>
    <scope>NUCLEOTIDE SEQUENCE [LARGE SCALE GENOMIC DNA]</scope>
    <source>
        <strain evidence="2">cv. Niubang</strain>
    </source>
</reference>
<keyword evidence="2" id="KW-1185">Reference proteome</keyword>
<proteinExistence type="predicted"/>